<dbReference type="SMART" id="SM00670">
    <property type="entry name" value="PINc"/>
    <property type="match status" value="1"/>
</dbReference>
<feature type="domain" description="PIN" evidence="2">
    <location>
        <begin position="294"/>
        <end position="441"/>
    </location>
</feature>
<sequence length="474" mass="53779">MASQLAFGMLARVSKAPEHHDVLNPYITILLSFLDTVSQQPKALALLERSVLWELLANFLAQVPRHTLKFGLTKPTLGSKTWLPEDWCIRDNAWGGRRLYHPGYWKSGEDKTEMEVLDEVEERHVYGMIEDDHDEDDEQRVDEFSMPDRRWLRAFWAGERLVAVEKGFVFAESQGRGQWSVEGDLAEKVHVWAEEDRAEREEEERRKRGTRWGDDSMEIDDDGLDGAEESSEQSEEDESDSEEVKALKARRRYLRSLLQSSEQDSSFELIAVRPRGSRKPAAPRRSLKLVPGYTILVVDTNILLSSLPMLASLIKSMHWTVVVPLPVIMELDGLATNESALGEAAKDALAFLVSHVRSHETSLKVQTSKGNYLSTLSVRTEQVDFDNPESWERNMDDLILKAAIWQDEHWADRSAFLSVEPQNTASAAKVVLLSLDRNLRLKARSRQLDAANEKDLAALLASARQMPLRSCESA</sequence>
<dbReference type="SUPFAM" id="SSF88723">
    <property type="entry name" value="PIN domain-like"/>
    <property type="match status" value="1"/>
</dbReference>
<dbReference type="InterPro" id="IPR052626">
    <property type="entry name" value="SWT1_Regulator"/>
</dbReference>
<dbReference type="PANTHER" id="PTHR16161:SF0">
    <property type="entry name" value="TRANSCRIPTIONAL PROTEIN SWT1"/>
    <property type="match status" value="1"/>
</dbReference>
<evidence type="ECO:0000256" key="1">
    <source>
        <dbReference type="SAM" id="MobiDB-lite"/>
    </source>
</evidence>
<dbReference type="PANTHER" id="PTHR16161">
    <property type="entry name" value="TRANSCRIPTIONAL PROTEIN SWT1"/>
    <property type="match status" value="1"/>
</dbReference>
<feature type="compositionally biased region" description="Acidic residues" evidence="1">
    <location>
        <begin position="215"/>
        <end position="241"/>
    </location>
</feature>
<dbReference type="Pfam" id="PF13638">
    <property type="entry name" value="PIN_4"/>
    <property type="match status" value="1"/>
</dbReference>
<dbReference type="AlphaFoldDB" id="A0A4S4LVD3"/>
<dbReference type="GO" id="GO:0004540">
    <property type="term" value="F:RNA nuclease activity"/>
    <property type="evidence" value="ECO:0007669"/>
    <property type="project" value="UniProtKB-ARBA"/>
</dbReference>
<dbReference type="EMBL" id="SGPL01000154">
    <property type="protein sequence ID" value="THH16506.1"/>
    <property type="molecule type" value="Genomic_DNA"/>
</dbReference>
<dbReference type="Proteomes" id="UP000310158">
    <property type="component" value="Unassembled WGS sequence"/>
</dbReference>
<feature type="compositionally biased region" description="Basic and acidic residues" evidence="1">
    <location>
        <begin position="195"/>
        <end position="214"/>
    </location>
</feature>
<proteinExistence type="predicted"/>
<dbReference type="InterPro" id="IPR011990">
    <property type="entry name" value="TPR-like_helical_dom_sf"/>
</dbReference>
<evidence type="ECO:0000313" key="3">
    <source>
        <dbReference type="EMBL" id="THH16506.1"/>
    </source>
</evidence>
<gene>
    <name evidence="3" type="ORF">EW146_g4142</name>
</gene>
<comment type="caution">
    <text evidence="3">The sequence shown here is derived from an EMBL/GenBank/DDBJ whole genome shotgun (WGS) entry which is preliminary data.</text>
</comment>
<evidence type="ECO:0000313" key="4">
    <source>
        <dbReference type="Proteomes" id="UP000310158"/>
    </source>
</evidence>
<dbReference type="OrthoDB" id="2017974at2759"/>
<name>A0A4S4LVD3_9AGAM</name>
<organism evidence="3 4">
    <name type="scientific">Bondarzewia mesenterica</name>
    <dbReference type="NCBI Taxonomy" id="1095465"/>
    <lineage>
        <taxon>Eukaryota</taxon>
        <taxon>Fungi</taxon>
        <taxon>Dikarya</taxon>
        <taxon>Basidiomycota</taxon>
        <taxon>Agaricomycotina</taxon>
        <taxon>Agaricomycetes</taxon>
        <taxon>Russulales</taxon>
        <taxon>Bondarzewiaceae</taxon>
        <taxon>Bondarzewia</taxon>
    </lineage>
</organism>
<dbReference type="InterPro" id="IPR002716">
    <property type="entry name" value="PIN_dom"/>
</dbReference>
<dbReference type="GO" id="GO:0005634">
    <property type="term" value="C:nucleus"/>
    <property type="evidence" value="ECO:0007669"/>
    <property type="project" value="TreeGrafter"/>
</dbReference>
<feature type="region of interest" description="Disordered" evidence="1">
    <location>
        <begin position="195"/>
        <end position="244"/>
    </location>
</feature>
<protein>
    <recommendedName>
        <fullName evidence="2">PIN domain-containing protein</fullName>
    </recommendedName>
</protein>
<dbReference type="Gene3D" id="3.40.50.1010">
    <property type="entry name" value="5'-nuclease"/>
    <property type="match status" value="1"/>
</dbReference>
<dbReference type="SUPFAM" id="SSF48452">
    <property type="entry name" value="TPR-like"/>
    <property type="match status" value="1"/>
</dbReference>
<dbReference type="InterPro" id="IPR029060">
    <property type="entry name" value="PIN-like_dom_sf"/>
</dbReference>
<accession>A0A4S4LVD3</accession>
<dbReference type="CDD" id="cd09880">
    <property type="entry name" value="PIN_Smg5-6-like"/>
    <property type="match status" value="1"/>
</dbReference>
<evidence type="ECO:0000259" key="2">
    <source>
        <dbReference type="SMART" id="SM00670"/>
    </source>
</evidence>
<reference evidence="3 4" key="1">
    <citation type="submission" date="2019-02" db="EMBL/GenBank/DDBJ databases">
        <title>Genome sequencing of the rare red list fungi Bondarzewia mesenterica.</title>
        <authorList>
            <person name="Buettner E."/>
            <person name="Kellner H."/>
        </authorList>
    </citation>
    <scope>NUCLEOTIDE SEQUENCE [LARGE SCALE GENOMIC DNA]</scope>
    <source>
        <strain evidence="3 4">DSM 108281</strain>
    </source>
</reference>
<keyword evidence="4" id="KW-1185">Reference proteome</keyword>